<evidence type="ECO:0000256" key="1">
    <source>
        <dbReference type="ARBA" id="ARBA00004561"/>
    </source>
</evidence>
<accession>A0A5C5PZI3</accession>
<gene>
    <name evidence="6" type="ORF">FJD37_08115</name>
</gene>
<name>A0A5C5PZI3_9PSED</name>
<feature type="domain" description="Fimbrial-type adhesion" evidence="5">
    <location>
        <begin position="263"/>
        <end position="420"/>
    </location>
</feature>
<dbReference type="Gene3D" id="2.60.40.3310">
    <property type="match status" value="1"/>
</dbReference>
<dbReference type="EMBL" id="VFIP01000011">
    <property type="protein sequence ID" value="TWR96534.1"/>
    <property type="molecule type" value="Genomic_DNA"/>
</dbReference>
<protein>
    <submittedName>
        <fullName evidence="6">Type 1 fimbrial protein</fullName>
    </submittedName>
</protein>
<dbReference type="AlphaFoldDB" id="A0A5C5PZI3"/>
<evidence type="ECO:0000313" key="7">
    <source>
        <dbReference type="Proteomes" id="UP000317901"/>
    </source>
</evidence>
<dbReference type="SUPFAM" id="SSF49401">
    <property type="entry name" value="Bacterial adhesins"/>
    <property type="match status" value="1"/>
</dbReference>
<dbReference type="Proteomes" id="UP000317901">
    <property type="component" value="Unassembled WGS sequence"/>
</dbReference>
<comment type="caution">
    <text evidence="6">The sequence shown here is derived from an EMBL/GenBank/DDBJ whole genome shotgun (WGS) entry which is preliminary data.</text>
</comment>
<dbReference type="InterPro" id="IPR008966">
    <property type="entry name" value="Adhesion_dom_sf"/>
</dbReference>
<organism evidence="6 7">
    <name type="scientific">Pseudomonas saxonica</name>
    <dbReference type="NCBI Taxonomy" id="2600598"/>
    <lineage>
        <taxon>Bacteria</taxon>
        <taxon>Pseudomonadati</taxon>
        <taxon>Pseudomonadota</taxon>
        <taxon>Gammaproteobacteria</taxon>
        <taxon>Pseudomonadales</taxon>
        <taxon>Pseudomonadaceae</taxon>
        <taxon>Pseudomonas</taxon>
    </lineage>
</organism>
<comment type="subcellular location">
    <subcellularLocation>
        <location evidence="1">Fimbrium</location>
    </subcellularLocation>
</comment>
<dbReference type="InterPro" id="IPR050263">
    <property type="entry name" value="Bact_Fimbrial_Adh_Pro"/>
</dbReference>
<dbReference type="Gene3D" id="2.60.40.1090">
    <property type="entry name" value="Fimbrial-type adhesion domain"/>
    <property type="match status" value="1"/>
</dbReference>
<reference evidence="6 7" key="1">
    <citation type="submission" date="2019-06" db="EMBL/GenBank/DDBJ databases">
        <title>Pseudomonas bimorpha sp. nov. isolated from bovine raw milk and skim milk concentrate.</title>
        <authorList>
            <person name="Hofmann K."/>
            <person name="Huptas C."/>
            <person name="Doll E."/>
            <person name="Scherer S."/>
            <person name="Wenning M."/>
        </authorList>
    </citation>
    <scope>NUCLEOTIDE SEQUENCE [LARGE SCALE GENOMIC DNA]</scope>
    <source>
        <strain evidence="6 7">DSM 108990</strain>
    </source>
</reference>
<evidence type="ECO:0000256" key="4">
    <source>
        <dbReference type="ARBA" id="ARBA00023263"/>
    </source>
</evidence>
<proteinExistence type="inferred from homology"/>
<keyword evidence="3" id="KW-0732">Signal</keyword>
<dbReference type="Pfam" id="PF00419">
    <property type="entry name" value="Fimbrial"/>
    <property type="match status" value="1"/>
</dbReference>
<comment type="similarity">
    <text evidence="2">Belongs to the fimbrial protein family.</text>
</comment>
<evidence type="ECO:0000256" key="3">
    <source>
        <dbReference type="ARBA" id="ARBA00022729"/>
    </source>
</evidence>
<dbReference type="GO" id="GO:0043709">
    <property type="term" value="P:cell adhesion involved in single-species biofilm formation"/>
    <property type="evidence" value="ECO:0007669"/>
    <property type="project" value="TreeGrafter"/>
</dbReference>
<sequence>MGHNVRGAMPGAVRYSQHALGARLPGSRPGVPLIHSSFTYTRALCTACVTFAGMKQSMLKRLTPGVFLLAASGLLPLGTTYASSNSCYWGTVPGPIQYTVDVGALFVPRDAQVGDPIGPVDKLFFSRNGSSAIFCENDGTVILRFNAKSAGATVAGPISRKSGMTTGALLQTNISGVGALISFGSPYDGRNTGLWKLDGPDSSVPFNAHIDFHTPFPIQHNLLRGTITLIKTGEIDPGMQTLDSGKELVKGSFNDIPDAFGVALSGSVTRAECTLSANPISADPVKLGDWPNTEFIGEGHTSDAVPFTIALNACISDKPGGTVTHAHIRLEPTAGAVTLDASLGLMSLMPGSTAQGIGIQILGRDALTPVTLETDVLQGAIPATGGMMLQFNARYYQTAPANAVVAGAADGALGFTITYK</sequence>
<evidence type="ECO:0000259" key="5">
    <source>
        <dbReference type="Pfam" id="PF00419"/>
    </source>
</evidence>
<evidence type="ECO:0000256" key="2">
    <source>
        <dbReference type="ARBA" id="ARBA00006671"/>
    </source>
</evidence>
<dbReference type="InterPro" id="IPR036937">
    <property type="entry name" value="Adhesion_dom_fimbrial_sf"/>
</dbReference>
<dbReference type="InterPro" id="IPR000259">
    <property type="entry name" value="Adhesion_dom_fimbrial"/>
</dbReference>
<dbReference type="PANTHER" id="PTHR33420:SF3">
    <property type="entry name" value="FIMBRIAL SUBUNIT ELFA"/>
    <property type="match status" value="1"/>
</dbReference>
<evidence type="ECO:0000313" key="6">
    <source>
        <dbReference type="EMBL" id="TWR96534.1"/>
    </source>
</evidence>
<dbReference type="PANTHER" id="PTHR33420">
    <property type="entry name" value="FIMBRIAL SUBUNIT ELFA-RELATED"/>
    <property type="match status" value="1"/>
</dbReference>
<dbReference type="GO" id="GO:0009289">
    <property type="term" value="C:pilus"/>
    <property type="evidence" value="ECO:0007669"/>
    <property type="project" value="UniProtKB-SubCell"/>
</dbReference>
<keyword evidence="4" id="KW-0281">Fimbrium</keyword>